<keyword evidence="2" id="KW-1185">Reference proteome</keyword>
<proteinExistence type="predicted"/>
<evidence type="ECO:0000313" key="2">
    <source>
        <dbReference type="Proteomes" id="UP001221757"/>
    </source>
</evidence>
<dbReference type="AlphaFoldDB" id="A0AAD7G362"/>
<protein>
    <submittedName>
        <fullName evidence="1">Uncharacterized protein</fullName>
    </submittedName>
</protein>
<comment type="caution">
    <text evidence="1">The sequence shown here is derived from an EMBL/GenBank/DDBJ whole genome shotgun (WGS) entry which is preliminary data.</text>
</comment>
<reference evidence="1" key="1">
    <citation type="submission" date="2023-03" db="EMBL/GenBank/DDBJ databases">
        <title>Massive genome expansion in bonnet fungi (Mycena s.s.) driven by repeated elements and novel gene families across ecological guilds.</title>
        <authorList>
            <consortium name="Lawrence Berkeley National Laboratory"/>
            <person name="Harder C.B."/>
            <person name="Miyauchi S."/>
            <person name="Viragh M."/>
            <person name="Kuo A."/>
            <person name="Thoen E."/>
            <person name="Andreopoulos B."/>
            <person name="Lu D."/>
            <person name="Skrede I."/>
            <person name="Drula E."/>
            <person name="Henrissat B."/>
            <person name="Morin E."/>
            <person name="Kohler A."/>
            <person name="Barry K."/>
            <person name="LaButti K."/>
            <person name="Morin E."/>
            <person name="Salamov A."/>
            <person name="Lipzen A."/>
            <person name="Mereny Z."/>
            <person name="Hegedus B."/>
            <person name="Baldrian P."/>
            <person name="Stursova M."/>
            <person name="Weitz H."/>
            <person name="Taylor A."/>
            <person name="Grigoriev I.V."/>
            <person name="Nagy L.G."/>
            <person name="Martin F."/>
            <person name="Kauserud H."/>
        </authorList>
    </citation>
    <scope>NUCLEOTIDE SEQUENCE</scope>
    <source>
        <strain evidence="1">CBHHK067</strain>
    </source>
</reference>
<dbReference type="EMBL" id="JARKIE010000250">
    <property type="protein sequence ID" value="KAJ7661261.1"/>
    <property type="molecule type" value="Genomic_DNA"/>
</dbReference>
<accession>A0AAD7G362</accession>
<name>A0AAD7G362_MYCRO</name>
<evidence type="ECO:0000313" key="1">
    <source>
        <dbReference type="EMBL" id="KAJ7661261.1"/>
    </source>
</evidence>
<dbReference type="Proteomes" id="UP001221757">
    <property type="component" value="Unassembled WGS sequence"/>
</dbReference>
<sequence length="308" mass="36126">MDSTLVTNIYWEFTFAVGAVEEAKAAILSLIGFIAWISTVSTHWNRNLLPSQRDYIASLRLGEQSKVGVLLKLSRDYQEMNIPHLTAHDVPIFYPWTNDEEGQGRFVHYSPEFLRELTSVKNGRGNGDIMVYELPSFDKWRDNLERYDQFGQDRFSERRGIVFMDFQPWYKYHIVDGMLYGARPLQNWKTIRAYAEHFRCTVQTYRNKTVCTFFRQSPLRADDPSHRRGPPIRHLWLLTQFADGNYGDNVDEVKAFWEDKTLIREQVKNKWAPRPGRTFNSYNGRLDAPGREMDVWELEGAPVARLID</sequence>
<gene>
    <name evidence="1" type="ORF">B0H17DRAFT_1212287</name>
</gene>
<organism evidence="1 2">
    <name type="scientific">Mycena rosella</name>
    <name type="common">Pink bonnet</name>
    <name type="synonym">Agaricus rosellus</name>
    <dbReference type="NCBI Taxonomy" id="1033263"/>
    <lineage>
        <taxon>Eukaryota</taxon>
        <taxon>Fungi</taxon>
        <taxon>Dikarya</taxon>
        <taxon>Basidiomycota</taxon>
        <taxon>Agaricomycotina</taxon>
        <taxon>Agaricomycetes</taxon>
        <taxon>Agaricomycetidae</taxon>
        <taxon>Agaricales</taxon>
        <taxon>Marasmiineae</taxon>
        <taxon>Mycenaceae</taxon>
        <taxon>Mycena</taxon>
    </lineage>
</organism>